<dbReference type="PANTHER" id="PTHR30472:SF25">
    <property type="entry name" value="ABC TRANSPORTER PERMEASE PROTEIN MJ0876-RELATED"/>
    <property type="match status" value="1"/>
</dbReference>
<dbReference type="PANTHER" id="PTHR30472">
    <property type="entry name" value="FERRIC ENTEROBACTIN TRANSPORT SYSTEM PERMEASE PROTEIN"/>
    <property type="match status" value="1"/>
</dbReference>
<evidence type="ECO:0000256" key="7">
    <source>
        <dbReference type="ARBA" id="ARBA00023136"/>
    </source>
</evidence>
<reference evidence="10 11" key="1">
    <citation type="submission" date="2018-05" db="EMBL/GenBank/DDBJ databases">
        <title>Genomic Encyclopedia of Type Strains, Phase IV (KMG-V): Genome sequencing to study the core and pangenomes of soil and plant-associated prokaryotes.</title>
        <authorList>
            <person name="Whitman W."/>
        </authorList>
    </citation>
    <scope>NUCLEOTIDE SEQUENCE [LARGE SCALE GENOMIC DNA]</scope>
    <source>
        <strain evidence="10 11">SIr-6563</strain>
    </source>
</reference>
<feature type="transmembrane region" description="Helical" evidence="9">
    <location>
        <begin position="150"/>
        <end position="169"/>
    </location>
</feature>
<comment type="subcellular location">
    <subcellularLocation>
        <location evidence="1">Cell membrane</location>
        <topology evidence="1">Multi-pass membrane protein</topology>
    </subcellularLocation>
</comment>
<evidence type="ECO:0000256" key="3">
    <source>
        <dbReference type="ARBA" id="ARBA00022448"/>
    </source>
</evidence>
<feature type="transmembrane region" description="Helical" evidence="9">
    <location>
        <begin position="211"/>
        <end position="233"/>
    </location>
</feature>
<feature type="compositionally biased region" description="Basic and acidic residues" evidence="8">
    <location>
        <begin position="27"/>
        <end position="37"/>
    </location>
</feature>
<feature type="transmembrane region" description="Helical" evidence="9">
    <location>
        <begin position="341"/>
        <end position="362"/>
    </location>
</feature>
<keyword evidence="6 9" id="KW-1133">Transmembrane helix</keyword>
<sequence length="392" mass="40237">MDTHAPAATLQPRPSHAEPSMQTASPDEPRHARERSTHAPGVRVAPPRRGMHARRAAAIWCGLALAAVAVFAASLLIGSVPVSFAQALHALMPSTSLHTAVANAAADDMTTEIVRTLRMPRALGGFACGALLALAGALLQVLLRNPLAEPYVLGVSGGAAAFALCAMIAGLATWAVQASACAGAFVSILLVLGLARRELWRGEPQDSAPRLLLTGAVTAAGWGALITLLLTLAPDARLRGMLFWLTGDLNGIAAPWPAFAALAVVLAFAVHAAPRLNVLLRGDAAAQALGVPVLRLRVGVYLAASLAAAAAVTTGGTIGFVGLVVPHMLRLAFGNDQRMLVPAAALAGGLAVMGADLVARTVAAPTQLPVGVVTALAGVPVFLWMLLRRRTR</sequence>
<organism evidence="10 11">
    <name type="scientific">Paraburkholderia tropica</name>
    <dbReference type="NCBI Taxonomy" id="92647"/>
    <lineage>
        <taxon>Bacteria</taxon>
        <taxon>Pseudomonadati</taxon>
        <taxon>Pseudomonadota</taxon>
        <taxon>Betaproteobacteria</taxon>
        <taxon>Burkholderiales</taxon>
        <taxon>Burkholderiaceae</taxon>
        <taxon>Paraburkholderia</taxon>
    </lineage>
</organism>
<dbReference type="SUPFAM" id="SSF81345">
    <property type="entry name" value="ABC transporter involved in vitamin B12 uptake, BtuC"/>
    <property type="match status" value="1"/>
</dbReference>
<keyword evidence="4" id="KW-1003">Cell membrane</keyword>
<evidence type="ECO:0000256" key="5">
    <source>
        <dbReference type="ARBA" id="ARBA00022692"/>
    </source>
</evidence>
<feature type="transmembrane region" description="Helical" evidence="9">
    <location>
        <begin position="253"/>
        <end position="272"/>
    </location>
</feature>
<evidence type="ECO:0000256" key="6">
    <source>
        <dbReference type="ARBA" id="ARBA00022989"/>
    </source>
</evidence>
<dbReference type="Pfam" id="PF01032">
    <property type="entry name" value="FecCD"/>
    <property type="match status" value="1"/>
</dbReference>
<feature type="transmembrane region" description="Helical" evidence="9">
    <location>
        <begin position="310"/>
        <end position="329"/>
    </location>
</feature>
<feature type="transmembrane region" description="Helical" evidence="9">
    <location>
        <begin position="368"/>
        <end position="387"/>
    </location>
</feature>
<keyword evidence="7 9" id="KW-0472">Membrane</keyword>
<feature type="region of interest" description="Disordered" evidence="8">
    <location>
        <begin position="1"/>
        <end position="48"/>
    </location>
</feature>
<name>A0ABX5MPI7_9BURK</name>
<keyword evidence="3" id="KW-0813">Transport</keyword>
<dbReference type="InterPro" id="IPR037294">
    <property type="entry name" value="ABC_BtuC-like"/>
</dbReference>
<comment type="caution">
    <text evidence="10">The sequence shown here is derived from an EMBL/GenBank/DDBJ whole genome shotgun (WGS) entry which is preliminary data.</text>
</comment>
<evidence type="ECO:0000313" key="10">
    <source>
        <dbReference type="EMBL" id="PXX16272.1"/>
    </source>
</evidence>
<evidence type="ECO:0000256" key="9">
    <source>
        <dbReference type="SAM" id="Phobius"/>
    </source>
</evidence>
<comment type="similarity">
    <text evidence="2">Belongs to the binding-protein-dependent transport system permease family. FecCD subfamily.</text>
</comment>
<dbReference type="Gene3D" id="1.10.3470.10">
    <property type="entry name" value="ABC transporter involved in vitamin B12 uptake, BtuC"/>
    <property type="match status" value="1"/>
</dbReference>
<evidence type="ECO:0000256" key="4">
    <source>
        <dbReference type="ARBA" id="ARBA00022475"/>
    </source>
</evidence>
<proteinExistence type="inferred from homology"/>
<gene>
    <name evidence="10" type="ORF">C7400_10879</name>
</gene>
<dbReference type="InterPro" id="IPR000522">
    <property type="entry name" value="ABC_transptr_permease_BtuC"/>
</dbReference>
<keyword evidence="11" id="KW-1185">Reference proteome</keyword>
<feature type="transmembrane region" description="Helical" evidence="9">
    <location>
        <begin position="122"/>
        <end position="143"/>
    </location>
</feature>
<evidence type="ECO:0000256" key="2">
    <source>
        <dbReference type="ARBA" id="ARBA00007935"/>
    </source>
</evidence>
<dbReference type="CDD" id="cd06550">
    <property type="entry name" value="TM_ABC_iron-siderophores_like"/>
    <property type="match status" value="1"/>
</dbReference>
<evidence type="ECO:0000313" key="11">
    <source>
        <dbReference type="Proteomes" id="UP000247515"/>
    </source>
</evidence>
<accession>A0ABX5MPI7</accession>
<dbReference type="EMBL" id="QJJV01000008">
    <property type="protein sequence ID" value="PXX16272.1"/>
    <property type="molecule type" value="Genomic_DNA"/>
</dbReference>
<evidence type="ECO:0000256" key="1">
    <source>
        <dbReference type="ARBA" id="ARBA00004651"/>
    </source>
</evidence>
<feature type="transmembrane region" description="Helical" evidence="9">
    <location>
        <begin position="57"/>
        <end position="84"/>
    </location>
</feature>
<feature type="transmembrane region" description="Helical" evidence="9">
    <location>
        <begin position="175"/>
        <end position="195"/>
    </location>
</feature>
<protein>
    <submittedName>
        <fullName evidence="10">Iron complex transport system permease protein</fullName>
    </submittedName>
</protein>
<keyword evidence="5 9" id="KW-0812">Transmembrane</keyword>
<evidence type="ECO:0000256" key="8">
    <source>
        <dbReference type="SAM" id="MobiDB-lite"/>
    </source>
</evidence>
<dbReference type="Proteomes" id="UP000247515">
    <property type="component" value="Unassembled WGS sequence"/>
</dbReference>